<evidence type="ECO:0000256" key="4">
    <source>
        <dbReference type="ARBA" id="ARBA00022475"/>
    </source>
</evidence>
<evidence type="ECO:0000256" key="9">
    <source>
        <dbReference type="ARBA" id="ARBA00022989"/>
    </source>
</evidence>
<evidence type="ECO:0000256" key="1">
    <source>
        <dbReference type="ARBA" id="ARBA00000085"/>
    </source>
</evidence>
<dbReference type="Pfam" id="PF02518">
    <property type="entry name" value="HATPase_c"/>
    <property type="match status" value="1"/>
</dbReference>
<dbReference type="GO" id="GO:0004721">
    <property type="term" value="F:phosphoprotein phosphatase activity"/>
    <property type="evidence" value="ECO:0007669"/>
    <property type="project" value="TreeGrafter"/>
</dbReference>
<evidence type="ECO:0000256" key="2">
    <source>
        <dbReference type="ARBA" id="ARBA00004651"/>
    </source>
</evidence>
<dbReference type="PROSITE" id="PS50109">
    <property type="entry name" value="HIS_KIN"/>
    <property type="match status" value="1"/>
</dbReference>
<comment type="subcellular location">
    <subcellularLocation>
        <location evidence="2">Cell membrane</location>
        <topology evidence="2">Multi-pass membrane protein</topology>
    </subcellularLocation>
</comment>
<dbReference type="InterPro" id="IPR050351">
    <property type="entry name" value="BphY/WalK/GraS-like"/>
</dbReference>
<keyword evidence="8 13" id="KW-0418">Kinase</keyword>
<keyword evidence="14" id="KW-1185">Reference proteome</keyword>
<dbReference type="AlphaFoldDB" id="A0A222MZL1"/>
<dbReference type="OrthoDB" id="9761634at2"/>
<evidence type="ECO:0000256" key="8">
    <source>
        <dbReference type="ARBA" id="ARBA00022777"/>
    </source>
</evidence>
<organism evidence="13 14">
    <name type="scientific">Campylobacter avium LMG 24591</name>
    <dbReference type="NCBI Taxonomy" id="522484"/>
    <lineage>
        <taxon>Bacteria</taxon>
        <taxon>Pseudomonadati</taxon>
        <taxon>Campylobacterota</taxon>
        <taxon>Epsilonproteobacteria</taxon>
        <taxon>Campylobacterales</taxon>
        <taxon>Campylobacteraceae</taxon>
        <taxon>Campylobacter</taxon>
    </lineage>
</organism>
<dbReference type="KEGG" id="cavi:CAV_1406"/>
<dbReference type="Pfam" id="PF00512">
    <property type="entry name" value="HisKA"/>
    <property type="match status" value="1"/>
</dbReference>
<dbReference type="GO" id="GO:0000155">
    <property type="term" value="F:phosphorelay sensor kinase activity"/>
    <property type="evidence" value="ECO:0007669"/>
    <property type="project" value="InterPro"/>
</dbReference>
<dbReference type="PANTHER" id="PTHR45453">
    <property type="entry name" value="PHOSPHATE REGULON SENSOR PROTEIN PHOR"/>
    <property type="match status" value="1"/>
</dbReference>
<proteinExistence type="predicted"/>
<evidence type="ECO:0000256" key="5">
    <source>
        <dbReference type="ARBA" id="ARBA00022553"/>
    </source>
</evidence>
<dbReference type="PRINTS" id="PR00344">
    <property type="entry name" value="BCTRLSENSOR"/>
</dbReference>
<dbReference type="InterPro" id="IPR003661">
    <property type="entry name" value="HisK_dim/P_dom"/>
</dbReference>
<evidence type="ECO:0000256" key="6">
    <source>
        <dbReference type="ARBA" id="ARBA00022679"/>
    </source>
</evidence>
<feature type="domain" description="Histidine kinase" evidence="12">
    <location>
        <begin position="204"/>
        <end position="404"/>
    </location>
</feature>
<keyword evidence="7 11" id="KW-0812">Transmembrane</keyword>
<keyword evidence="6" id="KW-0808">Transferase</keyword>
<dbReference type="RefSeq" id="WP_094325834.1">
    <property type="nucleotide sequence ID" value="NZ_CP022347.1"/>
</dbReference>
<dbReference type="SUPFAM" id="SSF47384">
    <property type="entry name" value="Homodimeric domain of signal transducing histidine kinase"/>
    <property type="match status" value="1"/>
</dbReference>
<dbReference type="EMBL" id="CP022347">
    <property type="protein sequence ID" value="ASQ31026.1"/>
    <property type="molecule type" value="Genomic_DNA"/>
</dbReference>
<dbReference type="InterPro" id="IPR005467">
    <property type="entry name" value="His_kinase_dom"/>
</dbReference>
<dbReference type="Gene3D" id="1.10.287.130">
    <property type="match status" value="1"/>
</dbReference>
<feature type="transmembrane region" description="Helical" evidence="11">
    <location>
        <begin position="163"/>
        <end position="184"/>
    </location>
</feature>
<evidence type="ECO:0000256" key="11">
    <source>
        <dbReference type="SAM" id="Phobius"/>
    </source>
</evidence>
<evidence type="ECO:0000313" key="14">
    <source>
        <dbReference type="Proteomes" id="UP000201169"/>
    </source>
</evidence>
<dbReference type="InterPro" id="IPR036890">
    <property type="entry name" value="HATPase_C_sf"/>
</dbReference>
<keyword evidence="9 11" id="KW-1133">Transmembrane helix</keyword>
<evidence type="ECO:0000313" key="13">
    <source>
        <dbReference type="EMBL" id="ASQ31026.1"/>
    </source>
</evidence>
<dbReference type="GO" id="GO:0005886">
    <property type="term" value="C:plasma membrane"/>
    <property type="evidence" value="ECO:0007669"/>
    <property type="project" value="UniProtKB-SubCell"/>
</dbReference>
<comment type="catalytic activity">
    <reaction evidence="1">
        <text>ATP + protein L-histidine = ADP + protein N-phospho-L-histidine.</text>
        <dbReference type="EC" id="2.7.13.3"/>
    </reaction>
</comment>
<dbReference type="SMART" id="SM00388">
    <property type="entry name" value="HisKA"/>
    <property type="match status" value="1"/>
</dbReference>
<accession>A0A222MZL1</accession>
<dbReference type="InterPro" id="IPR003594">
    <property type="entry name" value="HATPase_dom"/>
</dbReference>
<dbReference type="Gene3D" id="3.30.565.10">
    <property type="entry name" value="Histidine kinase-like ATPase, C-terminal domain"/>
    <property type="match status" value="1"/>
</dbReference>
<dbReference type="InterPro" id="IPR036097">
    <property type="entry name" value="HisK_dim/P_sf"/>
</dbReference>
<dbReference type="CDD" id="cd00082">
    <property type="entry name" value="HisKA"/>
    <property type="match status" value="1"/>
</dbReference>
<reference evidence="13 14" key="1">
    <citation type="submission" date="2017-07" db="EMBL/GenBank/DDBJ databases">
        <title>Analysis of two Campylobacter avium genomes and identification of a novel hippuricase gene.</title>
        <authorList>
            <person name="Miller W.G."/>
            <person name="Chapman M.H."/>
            <person name="Yee E."/>
            <person name="Revez J."/>
            <person name="Bono J.L."/>
            <person name="Rossi M."/>
        </authorList>
    </citation>
    <scope>NUCLEOTIDE SEQUENCE [LARGE SCALE GENOMIC DNA]</scope>
    <source>
        <strain evidence="13 14">LMG 24591</strain>
    </source>
</reference>
<evidence type="ECO:0000256" key="7">
    <source>
        <dbReference type="ARBA" id="ARBA00022692"/>
    </source>
</evidence>
<name>A0A222MZL1_9BACT</name>
<dbReference type="SUPFAM" id="SSF55874">
    <property type="entry name" value="ATPase domain of HSP90 chaperone/DNA topoisomerase II/histidine kinase"/>
    <property type="match status" value="1"/>
</dbReference>
<evidence type="ECO:0000259" key="12">
    <source>
        <dbReference type="PROSITE" id="PS50109"/>
    </source>
</evidence>
<protein>
    <recommendedName>
        <fullName evidence="3">histidine kinase</fullName>
        <ecNumber evidence="3">2.7.13.3</ecNumber>
    </recommendedName>
</protein>
<evidence type="ECO:0000256" key="10">
    <source>
        <dbReference type="ARBA" id="ARBA00023136"/>
    </source>
</evidence>
<dbReference type="GO" id="GO:0016036">
    <property type="term" value="P:cellular response to phosphate starvation"/>
    <property type="evidence" value="ECO:0007669"/>
    <property type="project" value="TreeGrafter"/>
</dbReference>
<dbReference type="PANTHER" id="PTHR45453:SF2">
    <property type="entry name" value="HISTIDINE KINASE"/>
    <property type="match status" value="1"/>
</dbReference>
<keyword evidence="4" id="KW-1003">Cell membrane</keyword>
<evidence type="ECO:0000256" key="3">
    <source>
        <dbReference type="ARBA" id="ARBA00012438"/>
    </source>
</evidence>
<keyword evidence="10 11" id="KW-0472">Membrane</keyword>
<keyword evidence="5" id="KW-0597">Phosphoprotein</keyword>
<dbReference type="EC" id="2.7.13.3" evidence="3"/>
<dbReference type="Proteomes" id="UP000201169">
    <property type="component" value="Chromosome"/>
</dbReference>
<dbReference type="InterPro" id="IPR004358">
    <property type="entry name" value="Sig_transdc_His_kin-like_C"/>
</dbReference>
<feature type="transmembrane region" description="Helical" evidence="11">
    <location>
        <begin position="12"/>
        <end position="31"/>
    </location>
</feature>
<dbReference type="SMART" id="SM00387">
    <property type="entry name" value="HATPase_c"/>
    <property type="match status" value="1"/>
</dbReference>
<sequence length="404" mass="47178">MSEAKWVSRRILFVYLTTTGIFLLVFFNIWYEKLYNELVRLKTSNLADIHRTIVLSIVNSKYTPVNEACDNLHKLSGFRFAVMDGKKIICSSLSFEIDENFDSSHSRKGIYKDRAFFLAPMDASRYYLSKNERDFEYNRIEDGHLRTFIEGDIVSYELTNIRLWVFFLGFLLFLLIGFISYLLIKISLKPLESKISMLNSFIKDFTHEINTPLSVILLSIERLEQQLKDVDMLKFNRMKLAVKTLSQTYSDLIFYTFPDSVSNEPAQINLKAMIEERLEYFKLFFEQKNITVQSDLDEKSFIFASKSKIDKLFDNLLSNAIKYNKKGGFIEIKLKENTLSVKDSGCGMKEEDIKKIFDRYTRFNKDQGGFGIGLNLVKTICKEYNINIQCISELNKGSEFKLSW</sequence>
<gene>
    <name evidence="13" type="primary">dccS</name>
    <name evidence="13" type="ORF">CAV_1406</name>
</gene>